<dbReference type="PANTHER" id="PTHR43156">
    <property type="entry name" value="STAGE II SPORULATION PROTEIN E-RELATED"/>
    <property type="match status" value="1"/>
</dbReference>
<dbReference type="Proteomes" id="UP000587608">
    <property type="component" value="Unassembled WGS sequence"/>
</dbReference>
<name>A0A7W2HXW3_9ACTN</name>
<comment type="caution">
    <text evidence="4">The sequence shown here is derived from an EMBL/GenBank/DDBJ whole genome shotgun (WGS) entry which is preliminary data.</text>
</comment>
<dbReference type="Gene3D" id="3.40.50.2300">
    <property type="match status" value="1"/>
</dbReference>
<protein>
    <submittedName>
        <fullName evidence="4">SpoIIE family protein phosphatase</fullName>
    </submittedName>
</protein>
<dbReference type="SMART" id="SM00448">
    <property type="entry name" value="REC"/>
    <property type="match status" value="1"/>
</dbReference>
<evidence type="ECO:0000313" key="5">
    <source>
        <dbReference type="Proteomes" id="UP000587608"/>
    </source>
</evidence>
<dbReference type="SMART" id="SM00331">
    <property type="entry name" value="PP2C_SIG"/>
    <property type="match status" value="1"/>
</dbReference>
<dbReference type="RefSeq" id="WP_167794600.1">
    <property type="nucleotide sequence ID" value="NZ_CP108323.1"/>
</dbReference>
<dbReference type="CDD" id="cd00156">
    <property type="entry name" value="REC"/>
    <property type="match status" value="1"/>
</dbReference>
<feature type="modified residue" description="4-aspartylphosphate" evidence="2">
    <location>
        <position position="80"/>
    </location>
</feature>
<dbReference type="GO" id="GO:0016791">
    <property type="term" value="F:phosphatase activity"/>
    <property type="evidence" value="ECO:0007669"/>
    <property type="project" value="TreeGrafter"/>
</dbReference>
<dbReference type="InterPro" id="IPR001789">
    <property type="entry name" value="Sig_transdc_resp-reg_receiver"/>
</dbReference>
<evidence type="ECO:0000313" key="4">
    <source>
        <dbReference type="EMBL" id="MBA5225608.1"/>
    </source>
</evidence>
<reference evidence="4 5" key="1">
    <citation type="submission" date="2020-07" db="EMBL/GenBank/DDBJ databases">
        <title>Differential regulation of undecylprodigiosin biosynthesis in the yeast-scavenging Streptomyces strain MBK6.</title>
        <authorList>
            <person name="Baral B."/>
            <person name="Siitonen V."/>
            <person name="Laughlin M."/>
            <person name="Yamada K."/>
            <person name="Ilomaeki M."/>
            <person name="Metsae-Ketelae M."/>
            <person name="Niemi J."/>
        </authorList>
    </citation>
    <scope>NUCLEOTIDE SEQUENCE [LARGE SCALE GENOMIC DNA]</scope>
    <source>
        <strain evidence="4 5">MBK6</strain>
    </source>
</reference>
<feature type="domain" description="Response regulatory" evidence="3">
    <location>
        <begin position="27"/>
        <end position="145"/>
    </location>
</feature>
<evidence type="ECO:0000259" key="3">
    <source>
        <dbReference type="PROSITE" id="PS50110"/>
    </source>
</evidence>
<proteinExistence type="predicted"/>
<evidence type="ECO:0000256" key="2">
    <source>
        <dbReference type="PROSITE-ProRule" id="PRU00169"/>
    </source>
</evidence>
<keyword evidence="2" id="KW-0597">Phosphoprotein</keyword>
<dbReference type="AlphaFoldDB" id="A0A7W2HXW3"/>
<dbReference type="InterPro" id="IPR001932">
    <property type="entry name" value="PPM-type_phosphatase-like_dom"/>
</dbReference>
<dbReference type="InterPro" id="IPR011006">
    <property type="entry name" value="CheY-like_superfamily"/>
</dbReference>
<accession>A0A7W2HXW3</accession>
<dbReference type="InterPro" id="IPR052016">
    <property type="entry name" value="Bact_Sigma-Reg"/>
</dbReference>
<evidence type="ECO:0000256" key="1">
    <source>
        <dbReference type="ARBA" id="ARBA00022801"/>
    </source>
</evidence>
<sequence length="412" mass="43812">MAERPLPHGGLRVDTADPGWVLDPAAALLLVEDDAGDALLVRETLTDSGLSMDVTWRKTLAEARLFLARPGASSVCVLLDLHLPDTQGLDAVRQVREERPDAAVVVLTGLAEKEAGLAAVAAGAQDFLAKDGLDPEALGRAVRYALQRKQVERSAAEVQAARLLARENARLERGLLPVPLLRSQGLRVFSRYRPGRDHALLGGDFFDVVETTDGTLHAVIGDVSGHGAAEAALGVCLRVAWRAAVLTGCVGLALVRLLEEILRAERGEEYLFATVTLLRLDPDRGRLHTIRAGHPGLLVRTGLGTELYEPAPGPALGVVPGHDHWPEAVRPAADIEAVTVFTDGLFEGVVAPGRRLGEDGLLEVARAHTELRGQALVDALVEEVASRTVEYGGLADDVAVLHLATRTEGAPP</sequence>
<dbReference type="PANTHER" id="PTHR43156:SF2">
    <property type="entry name" value="STAGE II SPORULATION PROTEIN E"/>
    <property type="match status" value="1"/>
</dbReference>
<dbReference type="EMBL" id="JACERG010000020">
    <property type="protein sequence ID" value="MBA5225608.1"/>
    <property type="molecule type" value="Genomic_DNA"/>
</dbReference>
<dbReference type="Pfam" id="PF07228">
    <property type="entry name" value="SpoIIE"/>
    <property type="match status" value="1"/>
</dbReference>
<dbReference type="PROSITE" id="PS50110">
    <property type="entry name" value="RESPONSE_REGULATORY"/>
    <property type="match status" value="1"/>
</dbReference>
<dbReference type="SUPFAM" id="SSF52172">
    <property type="entry name" value="CheY-like"/>
    <property type="match status" value="1"/>
</dbReference>
<organism evidence="4 5">
    <name type="scientific">Streptomyces griseoaurantiacus</name>
    <dbReference type="NCBI Taxonomy" id="68213"/>
    <lineage>
        <taxon>Bacteria</taxon>
        <taxon>Bacillati</taxon>
        <taxon>Actinomycetota</taxon>
        <taxon>Actinomycetes</taxon>
        <taxon>Kitasatosporales</taxon>
        <taxon>Streptomycetaceae</taxon>
        <taxon>Streptomyces</taxon>
        <taxon>Streptomyces aurantiacus group</taxon>
    </lineage>
</organism>
<dbReference type="GeneID" id="96783124"/>
<keyword evidence="1" id="KW-0378">Hydrolase</keyword>
<gene>
    <name evidence="4" type="ORF">H1X69_30040</name>
</gene>
<dbReference type="GO" id="GO:0000160">
    <property type="term" value="P:phosphorelay signal transduction system"/>
    <property type="evidence" value="ECO:0007669"/>
    <property type="project" value="InterPro"/>
</dbReference>
<dbReference type="Gene3D" id="3.60.40.10">
    <property type="entry name" value="PPM-type phosphatase domain"/>
    <property type="match status" value="1"/>
</dbReference>
<dbReference type="InterPro" id="IPR036457">
    <property type="entry name" value="PPM-type-like_dom_sf"/>
</dbReference>
<dbReference type="Pfam" id="PF00072">
    <property type="entry name" value="Response_reg"/>
    <property type="match status" value="1"/>
</dbReference>